<dbReference type="PANTHER" id="PTHR12710:SF0">
    <property type="entry name" value="NUCLEAR PROTEIN LOCALIZATION PROTEIN 4 HOMOLOG"/>
    <property type="match status" value="1"/>
</dbReference>
<dbReference type="PANTHER" id="PTHR12710">
    <property type="entry name" value="NUCLEAR PROTEIN LOCALIZATION 4"/>
    <property type="match status" value="1"/>
</dbReference>
<dbReference type="InterPro" id="IPR007717">
    <property type="entry name" value="NPL4_C"/>
</dbReference>
<feature type="domain" description="MPN" evidence="6">
    <location>
        <begin position="913"/>
        <end position="1057"/>
    </location>
</feature>
<evidence type="ECO:0000256" key="5">
    <source>
        <dbReference type="SAM" id="MobiDB-lite"/>
    </source>
</evidence>
<dbReference type="InterPro" id="IPR037518">
    <property type="entry name" value="MPN"/>
</dbReference>
<feature type="compositionally biased region" description="Low complexity" evidence="5">
    <location>
        <begin position="162"/>
        <end position="174"/>
    </location>
</feature>
<feature type="compositionally biased region" description="Polar residues" evidence="5">
    <location>
        <begin position="768"/>
        <end position="779"/>
    </location>
</feature>
<reference evidence="7" key="1">
    <citation type="submission" date="2020-05" db="EMBL/GenBank/DDBJ databases">
        <title>Evolutionary and genomic comparisons of hybrid uninucleate and nonhybrid Rhizoctonia fungi.</title>
        <authorList>
            <person name="Li C."/>
            <person name="Chen X."/>
        </authorList>
    </citation>
    <scope>NUCLEOTIDE SEQUENCE</scope>
    <source>
        <strain evidence="7">AG-1 IA</strain>
    </source>
</reference>
<dbReference type="EMBL" id="CP059659">
    <property type="protein sequence ID" value="QRW17027.1"/>
    <property type="molecule type" value="Genomic_DNA"/>
</dbReference>
<gene>
    <name evidence="7" type="ORF">RhiXN_05029</name>
</gene>
<dbReference type="GO" id="GO:0048471">
    <property type="term" value="C:perinuclear region of cytoplasm"/>
    <property type="evidence" value="ECO:0007669"/>
    <property type="project" value="UniProtKB-SubCell"/>
</dbReference>
<dbReference type="InterPro" id="IPR016563">
    <property type="entry name" value="Npl4"/>
</dbReference>
<protein>
    <recommendedName>
        <fullName evidence="4">Nuclear protein localization protein 4</fullName>
    </recommendedName>
</protein>
<dbReference type="GO" id="GO:0006511">
    <property type="term" value="P:ubiquitin-dependent protein catabolic process"/>
    <property type="evidence" value="ECO:0007669"/>
    <property type="project" value="InterPro"/>
</dbReference>
<comment type="subcellular location">
    <subcellularLocation>
        <location evidence="2">Cytoplasm</location>
        <location evidence="2">Perinuclear region</location>
    </subcellularLocation>
    <subcellularLocation>
        <location evidence="1">Nucleus membrane</location>
        <topology evidence="1">Peripheral membrane protein</topology>
        <orientation evidence="1">Cytoplasmic side</orientation>
    </subcellularLocation>
</comment>
<accession>A0A8H8NRQ7</accession>
<sequence length="1316" mass="144533">MISPGDTMATRLWRAHLEYTSTSRLDSKQNALNFLPRPVLSVGTPSSHEDSNNDTSELPYLCTEPVETNSTEFIGLPSGDSFGSEIDGAVLMAMLSGDSDSTSEDTEEWVHSRPILQINPISIAGNIVLSAPSPVDSGYGSRPETPSTDGCGGYGSDGSAWSPVDDTSSISDDSSNTHTLFSDAKYWDHVADAKTAIPAFQGPVIPRIVLSDEEGRVIETTFDSLFEKPSQLKAPVANQDVDSPYGGLMSPTLDVIEPAASATYTPITSKIRNSAFGAVLDRAFVRPTRYRTATTPLIAAPVCYDHHHTPTFVLGCVGEEEEEQKYCVKEDNIGEEAANTFVCREEQDEKDLKLQVEVDLKHGMDPETTPTPAENVAWNVNSLTGDERDATQDSMNYDGNSSLLTEAQLAQSSAPMSALLCKSEFKTWCFEDNEDEECEESGLFLTEPDNNYSRLIDSLCKLPCEPAIVFGILKTTARISPANSDLNTAYHVTIQGRARKTDHVSCPYDHGRDHQSSYGIHPFISCPLDCPAHGGRDTCGVGAIFHRSAASSTVSTHKLDHTALDYQAFAVEVVGLLPCQRKSVEEDLDDGDLVLHHGGRFRSTENKDVPPRAGASYDEYMSRFMDDVDLSSSNSNDSFKNAPFGKLVGGVLKEMTVPEAVDHLKEGLGKTESAFRVALTAPFRFNSVADKLSQHLKSADQKIQPPKERRGSNAFSHHRKRSSASGIKTKWSNMLNNHGDLLFLTYKPQESKEAPAPVSTPPVTLPSSQAQPTQPTITRRQPEPWETVAEDPVDLYWRSQDGKIQRQRDANFCRHGSNAMCDYCMPLEPYDPKYHAENKIKHLSYHAYLRKLTPPASSNSSSAHLPPLSPISYRVADPCPRGQHPPWPAGICSACQPSAITLQQQPFRTVDHLEFASPAIVDAFLRPWRATGRQRFGWMLGRFAPHELVPMGIKAIVEAIVEPPQEGDIDGLTVEEDHVWDIEDSVKELASFCGNPGGLQLVGMVWTDLTPDPNDRTKSICKRHAGSYFLSSQETLFAAAVQRKHPLATRASPSGVFGSRLVTAVLSADKDGAIAVEAYMASEQAAAMVEADMVEASVDPGVVRVKEEGPGRYIPEVFYRYRNEYGRDVQKSARPAFPVEYLLINVTHGFPMNPSPVFRSNSFAIENRSLLEPQELSTILRDLHQLGATDLRDSTTVLKVMDYLSDFHLLLFLPSTGMLGEREYKNIVKAVTAPDDQRLKLMEGVMNSDGWQTLMAVVQENAPSARTTGPRADSPFEIPPELLDEPMHDVQATRPCPHCTFVNEAGATDCTICGCR</sequence>
<evidence type="ECO:0000313" key="7">
    <source>
        <dbReference type="EMBL" id="QRW17027.1"/>
    </source>
</evidence>
<dbReference type="InterPro" id="IPR007716">
    <property type="entry name" value="NPL4_Zn-bd_put"/>
</dbReference>
<evidence type="ECO:0000259" key="6">
    <source>
        <dbReference type="PROSITE" id="PS50249"/>
    </source>
</evidence>
<evidence type="ECO:0000256" key="4">
    <source>
        <dbReference type="ARBA" id="ARBA00019709"/>
    </source>
</evidence>
<dbReference type="CDD" id="cd08061">
    <property type="entry name" value="MPN_NPL4"/>
    <property type="match status" value="1"/>
</dbReference>
<evidence type="ECO:0000256" key="3">
    <source>
        <dbReference type="ARBA" id="ARBA00011025"/>
    </source>
</evidence>
<feature type="region of interest" description="Disordered" evidence="5">
    <location>
        <begin position="134"/>
        <end position="175"/>
    </location>
</feature>
<dbReference type="KEGG" id="rsx:RhiXN_05029"/>
<proteinExistence type="inferred from homology"/>
<dbReference type="Proteomes" id="UP000650533">
    <property type="component" value="Chromosome 2"/>
</dbReference>
<dbReference type="PROSITE" id="PS50249">
    <property type="entry name" value="MPN"/>
    <property type="match status" value="1"/>
</dbReference>
<name>A0A8H8NRQ7_9AGAM</name>
<organism evidence="7 8">
    <name type="scientific">Rhizoctonia solani</name>
    <dbReference type="NCBI Taxonomy" id="456999"/>
    <lineage>
        <taxon>Eukaryota</taxon>
        <taxon>Fungi</taxon>
        <taxon>Dikarya</taxon>
        <taxon>Basidiomycota</taxon>
        <taxon>Agaricomycotina</taxon>
        <taxon>Agaricomycetes</taxon>
        <taxon>Cantharellales</taxon>
        <taxon>Ceratobasidiaceae</taxon>
        <taxon>Rhizoctonia</taxon>
    </lineage>
</organism>
<dbReference type="GO" id="GO:0031965">
    <property type="term" value="C:nuclear membrane"/>
    <property type="evidence" value="ECO:0007669"/>
    <property type="project" value="UniProtKB-SubCell"/>
</dbReference>
<dbReference type="Pfam" id="PF05020">
    <property type="entry name" value="zf-NPL4"/>
    <property type="match status" value="1"/>
</dbReference>
<feature type="region of interest" description="Disordered" evidence="5">
    <location>
        <begin position="697"/>
        <end position="726"/>
    </location>
</feature>
<evidence type="ECO:0000256" key="2">
    <source>
        <dbReference type="ARBA" id="ARBA00004556"/>
    </source>
</evidence>
<dbReference type="Pfam" id="PF05021">
    <property type="entry name" value="NPL4"/>
    <property type="match status" value="1"/>
</dbReference>
<feature type="region of interest" description="Disordered" evidence="5">
    <location>
        <begin position="752"/>
        <end position="780"/>
    </location>
</feature>
<evidence type="ECO:0000256" key="1">
    <source>
        <dbReference type="ARBA" id="ARBA00004335"/>
    </source>
</evidence>
<dbReference type="GO" id="GO:0031625">
    <property type="term" value="F:ubiquitin protein ligase binding"/>
    <property type="evidence" value="ECO:0007669"/>
    <property type="project" value="TreeGrafter"/>
</dbReference>
<dbReference type="GO" id="GO:0043130">
    <property type="term" value="F:ubiquitin binding"/>
    <property type="evidence" value="ECO:0007669"/>
    <property type="project" value="TreeGrafter"/>
</dbReference>
<dbReference type="RefSeq" id="XP_043177264.1">
    <property type="nucleotide sequence ID" value="XM_043324845.1"/>
</dbReference>
<evidence type="ECO:0000313" key="8">
    <source>
        <dbReference type="Proteomes" id="UP000650533"/>
    </source>
</evidence>
<comment type="similarity">
    <text evidence="3">Belongs to the NPL4 family.</text>
</comment>
<feature type="compositionally biased region" description="Basic and acidic residues" evidence="5">
    <location>
        <begin position="697"/>
        <end position="711"/>
    </location>
</feature>
<dbReference type="GeneID" id="67027308"/>